<organism evidence="2 3">
    <name type="scientific">Hortaea werneckii</name>
    <name type="common">Black yeast</name>
    <name type="synonym">Cladosporium werneckii</name>
    <dbReference type="NCBI Taxonomy" id="91943"/>
    <lineage>
        <taxon>Eukaryota</taxon>
        <taxon>Fungi</taxon>
        <taxon>Dikarya</taxon>
        <taxon>Ascomycota</taxon>
        <taxon>Pezizomycotina</taxon>
        <taxon>Dothideomycetes</taxon>
        <taxon>Dothideomycetidae</taxon>
        <taxon>Mycosphaerellales</taxon>
        <taxon>Teratosphaeriaceae</taxon>
        <taxon>Hortaea</taxon>
    </lineage>
</organism>
<feature type="compositionally biased region" description="Basic and acidic residues" evidence="1">
    <location>
        <begin position="58"/>
        <end position="85"/>
    </location>
</feature>
<dbReference type="EMBL" id="QWIT01000338">
    <property type="protein sequence ID" value="RMZ25716.1"/>
    <property type="molecule type" value="Genomic_DNA"/>
</dbReference>
<feature type="region of interest" description="Disordered" evidence="1">
    <location>
        <begin position="47"/>
        <end position="85"/>
    </location>
</feature>
<dbReference type="OrthoDB" id="6250593at2759"/>
<evidence type="ECO:0000313" key="3">
    <source>
        <dbReference type="Proteomes" id="UP000281677"/>
    </source>
</evidence>
<dbReference type="VEuPathDB" id="FungiDB:BTJ68_01022"/>
<comment type="caution">
    <text evidence="2">The sequence shown here is derived from an EMBL/GenBank/DDBJ whole genome shotgun (WGS) entry which is preliminary data.</text>
</comment>
<dbReference type="Proteomes" id="UP000281677">
    <property type="component" value="Unassembled WGS sequence"/>
</dbReference>
<reference evidence="2 3" key="1">
    <citation type="journal article" date="2018" name="BMC Genomics">
        <title>Genomic evidence for intraspecific hybridization in a clonal and extremely halotolerant yeast.</title>
        <authorList>
            <person name="Gostincar C."/>
            <person name="Stajich J.E."/>
            <person name="Zupancic J."/>
            <person name="Zalar P."/>
            <person name="Gunde-Cimerman N."/>
        </authorList>
    </citation>
    <scope>NUCLEOTIDE SEQUENCE [LARGE SCALE GENOMIC DNA]</scope>
    <source>
        <strain evidence="2 3">EXF-120</strain>
    </source>
</reference>
<evidence type="ECO:0000313" key="2">
    <source>
        <dbReference type="EMBL" id="RMZ25716.1"/>
    </source>
</evidence>
<protein>
    <submittedName>
        <fullName evidence="2">Uncharacterized protein</fullName>
    </submittedName>
</protein>
<sequence>MGDTGADMTSSDDGSQYTVDFEAFDDSNFQAKCHPYVFVRSNIATSLTSSQEQELSEEDKKILKEAHENKDNPNHPAHKDHPKHHEFLKSIPQRLGGAAIFGAGATAGADLVNSIIH</sequence>
<dbReference type="AlphaFoldDB" id="A0A3M7IK43"/>
<gene>
    <name evidence="2" type="ORF">D0859_10236</name>
</gene>
<evidence type="ECO:0000256" key="1">
    <source>
        <dbReference type="SAM" id="MobiDB-lite"/>
    </source>
</evidence>
<name>A0A3M7IK43_HORWE</name>
<accession>A0A3M7IK43</accession>
<proteinExistence type="predicted"/>